<keyword evidence="2" id="KW-1185">Reference proteome</keyword>
<evidence type="ECO:0000313" key="1">
    <source>
        <dbReference type="EMBL" id="MFC1420102.1"/>
    </source>
</evidence>
<dbReference type="EMBL" id="JBHFAB010000023">
    <property type="protein sequence ID" value="MFC1420102.1"/>
    <property type="molecule type" value="Genomic_DNA"/>
</dbReference>
<reference evidence="1 2" key="1">
    <citation type="submission" date="2024-09" db="EMBL/GenBank/DDBJ databases">
        <authorList>
            <person name="Lee S.D."/>
        </authorList>
    </citation>
    <scope>NUCLEOTIDE SEQUENCE [LARGE SCALE GENOMIC DNA]</scope>
    <source>
        <strain evidence="1 2">N8-3</strain>
    </source>
</reference>
<proteinExistence type="predicted"/>
<evidence type="ECO:0000313" key="2">
    <source>
        <dbReference type="Proteomes" id="UP001592531"/>
    </source>
</evidence>
<dbReference type="RefSeq" id="WP_380540682.1">
    <property type="nucleotide sequence ID" value="NZ_JBHFAB010000023.1"/>
</dbReference>
<dbReference type="Proteomes" id="UP001592531">
    <property type="component" value="Unassembled WGS sequence"/>
</dbReference>
<sequence>MSSDLEFDGFDGFDEFALAQELRAAAESAAQPTPASLYAGAVDRGRRIRRTSRVKRTLAGAGALAVAAAVAVPLLGGTSPAPTVVGAASSSHAMADVSSTRTSTSTAAAATPGTDWMPTYVVQTLKSLLPAGSTTTKEADLGGISLQVFAPEVQAPGGQSLAVVRTDLETPHGKSTITLSVGKEARKSSCPSKAVAPHDICGTTPLNGGTLYVDESFKDYTHGTGAAIWSLAWNGPDGQEVYLGMSTSAQAQALTVQQAGALLSAPAWERVWKALPEPCRFGVMSNPHATRADEMEQGNMFVCATSPAAALHLPG</sequence>
<organism evidence="1 2">
    <name type="scientific">Streptacidiphilus cavernicola</name>
    <dbReference type="NCBI Taxonomy" id="3342716"/>
    <lineage>
        <taxon>Bacteria</taxon>
        <taxon>Bacillati</taxon>
        <taxon>Actinomycetota</taxon>
        <taxon>Actinomycetes</taxon>
        <taxon>Kitasatosporales</taxon>
        <taxon>Streptomycetaceae</taxon>
        <taxon>Streptacidiphilus</taxon>
    </lineage>
</organism>
<evidence type="ECO:0008006" key="3">
    <source>
        <dbReference type="Google" id="ProtNLM"/>
    </source>
</evidence>
<gene>
    <name evidence="1" type="ORF">ACEZDE_26190</name>
</gene>
<accession>A0ABV6W294</accession>
<protein>
    <recommendedName>
        <fullName evidence="3">PASTA domain-containing protein</fullName>
    </recommendedName>
</protein>
<name>A0ABV6W294_9ACTN</name>
<comment type="caution">
    <text evidence="1">The sequence shown here is derived from an EMBL/GenBank/DDBJ whole genome shotgun (WGS) entry which is preliminary data.</text>
</comment>